<keyword evidence="4" id="KW-1185">Reference proteome</keyword>
<gene>
    <name evidence="3" type="ORF">PV07_08736</name>
</gene>
<dbReference type="Proteomes" id="UP000054466">
    <property type="component" value="Unassembled WGS sequence"/>
</dbReference>
<dbReference type="AlphaFoldDB" id="A0A0D2C549"/>
<evidence type="ECO:0000259" key="2">
    <source>
        <dbReference type="Pfam" id="PF13391"/>
    </source>
</evidence>
<dbReference type="VEuPathDB" id="FungiDB:PV07_08736"/>
<proteinExistence type="predicted"/>
<feature type="compositionally biased region" description="Acidic residues" evidence="1">
    <location>
        <begin position="368"/>
        <end position="379"/>
    </location>
</feature>
<feature type="region of interest" description="Disordered" evidence="1">
    <location>
        <begin position="78"/>
        <end position="167"/>
    </location>
</feature>
<reference evidence="3 4" key="1">
    <citation type="submission" date="2015-01" db="EMBL/GenBank/DDBJ databases">
        <title>The Genome Sequence of Cladophialophora immunda CBS83496.</title>
        <authorList>
            <consortium name="The Broad Institute Genomics Platform"/>
            <person name="Cuomo C."/>
            <person name="de Hoog S."/>
            <person name="Gorbushina A."/>
            <person name="Stielow B."/>
            <person name="Teixiera M."/>
            <person name="Abouelleil A."/>
            <person name="Chapman S.B."/>
            <person name="Priest M."/>
            <person name="Young S.K."/>
            <person name="Wortman J."/>
            <person name="Nusbaum C."/>
            <person name="Birren B."/>
        </authorList>
    </citation>
    <scope>NUCLEOTIDE SEQUENCE [LARGE SCALE GENOMIC DNA]</scope>
    <source>
        <strain evidence="3 4">CBS 83496</strain>
    </source>
</reference>
<sequence length="402" mass="44985">MASTNGPEAEFSDPERIRLIQTLKDKMGEIQPTAWACLWLSDIEKLRGAAGGWPTALMAMAFHNMECDTKLAQAWAQRKRAPVSTASTPQRVPTPQASATPIRPPQAQPSSAQSSPALSPLADGRRGQKRTVSGRPISTPLQPIALGSPSANQQFSPSGGRSKSQRERCYQRDQMKCVLTKAGDPIEVAHIYPFSLQIELRPASQQSGTSFWTMLRMFWSDERVDAWFNALFPHGTETCQNLIGLCPNAHAYWGKAYFALKPIQMSDDKKRLDIEFHWLSSNPYAERVDLAQVPSLAITDHGPNETRLFDVQTLEVISSGQQICLTTDDPELRPLPNMKLLEMQWYLHRVTAMSGAGDLPDDFFHQSDDEDDVGVDFEDDQGRGDTESDYEWDTDRETWARS</sequence>
<dbReference type="OrthoDB" id="5416097at2759"/>
<dbReference type="Pfam" id="PF13391">
    <property type="entry name" value="HNH_2"/>
    <property type="match status" value="1"/>
</dbReference>
<accession>A0A0D2C549</accession>
<evidence type="ECO:0000313" key="4">
    <source>
        <dbReference type="Proteomes" id="UP000054466"/>
    </source>
</evidence>
<dbReference type="RefSeq" id="XP_016245786.1">
    <property type="nucleotide sequence ID" value="XM_016395930.1"/>
</dbReference>
<evidence type="ECO:0000256" key="1">
    <source>
        <dbReference type="SAM" id="MobiDB-lite"/>
    </source>
</evidence>
<feature type="compositionally biased region" description="Low complexity" evidence="1">
    <location>
        <begin position="108"/>
        <end position="122"/>
    </location>
</feature>
<evidence type="ECO:0000313" key="3">
    <source>
        <dbReference type="EMBL" id="KIW25570.1"/>
    </source>
</evidence>
<feature type="domain" description="HNH nuclease" evidence="2">
    <location>
        <begin position="177"/>
        <end position="260"/>
    </location>
</feature>
<feature type="compositionally biased region" description="Basic and acidic residues" evidence="1">
    <location>
        <begin position="393"/>
        <end position="402"/>
    </location>
</feature>
<feature type="region of interest" description="Disordered" evidence="1">
    <location>
        <begin position="361"/>
        <end position="402"/>
    </location>
</feature>
<name>A0A0D2C549_9EURO</name>
<dbReference type="GeneID" id="27347930"/>
<dbReference type="InterPro" id="IPR003615">
    <property type="entry name" value="HNH_nuc"/>
</dbReference>
<feature type="compositionally biased region" description="Polar residues" evidence="1">
    <location>
        <begin position="84"/>
        <end position="99"/>
    </location>
</feature>
<feature type="compositionally biased region" description="Polar residues" evidence="1">
    <location>
        <begin position="149"/>
        <end position="162"/>
    </location>
</feature>
<dbReference type="EMBL" id="KN847044">
    <property type="protein sequence ID" value="KIW25570.1"/>
    <property type="molecule type" value="Genomic_DNA"/>
</dbReference>
<dbReference type="HOGENOM" id="CLU_039755_3_0_1"/>
<protein>
    <recommendedName>
        <fullName evidence="2">HNH nuclease domain-containing protein</fullName>
    </recommendedName>
</protein>
<organism evidence="3 4">
    <name type="scientific">Cladophialophora immunda</name>
    <dbReference type="NCBI Taxonomy" id="569365"/>
    <lineage>
        <taxon>Eukaryota</taxon>
        <taxon>Fungi</taxon>
        <taxon>Dikarya</taxon>
        <taxon>Ascomycota</taxon>
        <taxon>Pezizomycotina</taxon>
        <taxon>Eurotiomycetes</taxon>
        <taxon>Chaetothyriomycetidae</taxon>
        <taxon>Chaetothyriales</taxon>
        <taxon>Herpotrichiellaceae</taxon>
        <taxon>Cladophialophora</taxon>
    </lineage>
</organism>